<evidence type="ECO:0000313" key="5">
    <source>
        <dbReference type="EMBL" id="GAA5139230.1"/>
    </source>
</evidence>
<dbReference type="RefSeq" id="WP_345736184.1">
    <property type="nucleotide sequence ID" value="NZ_BAABIA010000003.1"/>
</dbReference>
<dbReference type="Proteomes" id="UP001499852">
    <property type="component" value="Unassembled WGS sequence"/>
</dbReference>
<evidence type="ECO:0000256" key="3">
    <source>
        <dbReference type="ARBA" id="ARBA00023163"/>
    </source>
</evidence>
<comment type="caution">
    <text evidence="5">The sequence shown here is derived from an EMBL/GenBank/DDBJ whole genome shotgun (WGS) entry which is preliminary data.</text>
</comment>
<keyword evidence="1" id="KW-0805">Transcription regulation</keyword>
<keyword evidence="3" id="KW-0804">Transcription</keyword>
<dbReference type="PANTHER" id="PTHR38445:SF7">
    <property type="entry name" value="GNTR-FAMILY TRANSCRIPTIONAL REGULATOR"/>
    <property type="match status" value="1"/>
</dbReference>
<protein>
    <submittedName>
        <fullName evidence="5">GntR family transcriptional regulator</fullName>
    </submittedName>
</protein>
<evidence type="ECO:0000313" key="6">
    <source>
        <dbReference type="Proteomes" id="UP001499852"/>
    </source>
</evidence>
<dbReference type="PROSITE" id="PS50949">
    <property type="entry name" value="HTH_GNTR"/>
    <property type="match status" value="1"/>
</dbReference>
<accession>A0ABP9P5A2</accession>
<dbReference type="CDD" id="cd07377">
    <property type="entry name" value="WHTH_GntR"/>
    <property type="match status" value="1"/>
</dbReference>
<dbReference type="InterPro" id="IPR000524">
    <property type="entry name" value="Tscrpt_reg_HTH_GntR"/>
</dbReference>
<dbReference type="InterPro" id="IPR036388">
    <property type="entry name" value="WH-like_DNA-bd_sf"/>
</dbReference>
<dbReference type="Gene3D" id="1.10.10.10">
    <property type="entry name" value="Winged helix-like DNA-binding domain superfamily/Winged helix DNA-binding domain"/>
    <property type="match status" value="1"/>
</dbReference>
<dbReference type="SMART" id="SM00345">
    <property type="entry name" value="HTH_GNTR"/>
    <property type="match status" value="1"/>
</dbReference>
<dbReference type="InterPro" id="IPR036390">
    <property type="entry name" value="WH_DNA-bd_sf"/>
</dbReference>
<name>A0ABP9P5A2_9BACT</name>
<dbReference type="EMBL" id="BAABIA010000003">
    <property type="protein sequence ID" value="GAA5139230.1"/>
    <property type="molecule type" value="Genomic_DNA"/>
</dbReference>
<evidence type="ECO:0000259" key="4">
    <source>
        <dbReference type="PROSITE" id="PS50949"/>
    </source>
</evidence>
<feature type="domain" description="HTH gntR-type" evidence="4">
    <location>
        <begin position="20"/>
        <end position="88"/>
    </location>
</feature>
<keyword evidence="6" id="KW-1185">Reference proteome</keyword>
<evidence type="ECO:0000256" key="2">
    <source>
        <dbReference type="ARBA" id="ARBA00023125"/>
    </source>
</evidence>
<proteinExistence type="predicted"/>
<dbReference type="SUPFAM" id="SSF46785">
    <property type="entry name" value="Winged helix' DNA-binding domain"/>
    <property type="match status" value="1"/>
</dbReference>
<evidence type="ECO:0000256" key="1">
    <source>
        <dbReference type="ARBA" id="ARBA00023015"/>
    </source>
</evidence>
<dbReference type="Pfam" id="PF00392">
    <property type="entry name" value="GntR"/>
    <property type="match status" value="1"/>
</dbReference>
<keyword evidence="2" id="KW-0238">DNA-binding</keyword>
<organism evidence="5 6">
    <name type="scientific">Prosthecobacter algae</name>
    <dbReference type="NCBI Taxonomy" id="1144682"/>
    <lineage>
        <taxon>Bacteria</taxon>
        <taxon>Pseudomonadati</taxon>
        <taxon>Verrucomicrobiota</taxon>
        <taxon>Verrucomicrobiia</taxon>
        <taxon>Verrucomicrobiales</taxon>
        <taxon>Verrucomicrobiaceae</taxon>
        <taxon>Prosthecobacter</taxon>
    </lineage>
</organism>
<gene>
    <name evidence="5" type="ORF">GCM10023213_19550</name>
</gene>
<dbReference type="PANTHER" id="PTHR38445">
    <property type="entry name" value="HTH-TYPE TRANSCRIPTIONAL REPRESSOR YTRA"/>
    <property type="match status" value="1"/>
</dbReference>
<reference evidence="6" key="1">
    <citation type="journal article" date="2019" name="Int. J. Syst. Evol. Microbiol.">
        <title>The Global Catalogue of Microorganisms (GCM) 10K type strain sequencing project: providing services to taxonomists for standard genome sequencing and annotation.</title>
        <authorList>
            <consortium name="The Broad Institute Genomics Platform"/>
            <consortium name="The Broad Institute Genome Sequencing Center for Infectious Disease"/>
            <person name="Wu L."/>
            <person name="Ma J."/>
        </authorList>
    </citation>
    <scope>NUCLEOTIDE SEQUENCE [LARGE SCALE GENOMIC DNA]</scope>
    <source>
        <strain evidence="6">JCM 18053</strain>
    </source>
</reference>
<sequence>MSNTPSIKLLLPAISPAAPGTLYEQIITGLKRIISEGLLEPDSALPSFRQLAGDLMVSVITVKRAYEELEREGIIYRRQGRGTFVAARGQDRSREVKIAQARSHLRNALREATEAGLSPTEIQQLFMQTLHPTAS</sequence>